<dbReference type="Gene3D" id="3.40.710.10">
    <property type="entry name" value="DD-peptidase/beta-lactamase superfamily"/>
    <property type="match status" value="1"/>
</dbReference>
<comment type="catalytic activity">
    <reaction evidence="1">
        <text>a beta-lactam + H2O = a substituted beta-amino acid</text>
        <dbReference type="Rhea" id="RHEA:20401"/>
        <dbReference type="ChEBI" id="CHEBI:15377"/>
        <dbReference type="ChEBI" id="CHEBI:35627"/>
        <dbReference type="ChEBI" id="CHEBI:140347"/>
        <dbReference type="EC" id="3.5.2.6"/>
    </reaction>
</comment>
<evidence type="ECO:0000313" key="9">
    <source>
        <dbReference type="Proteomes" id="UP001266357"/>
    </source>
</evidence>
<comment type="similarity">
    <text evidence="2">Belongs to the class-D beta-lactamase family.</text>
</comment>
<dbReference type="EC" id="3.5.2.6" evidence="3"/>
<name>A0ABU3A2A3_9GAMM</name>
<dbReference type="EMBL" id="JAVRIF010000006">
    <property type="protein sequence ID" value="MDT0604315.1"/>
    <property type="molecule type" value="Genomic_DNA"/>
</dbReference>
<dbReference type="Proteomes" id="UP001266357">
    <property type="component" value="Unassembled WGS sequence"/>
</dbReference>
<keyword evidence="9" id="KW-1185">Reference proteome</keyword>
<evidence type="ECO:0000256" key="4">
    <source>
        <dbReference type="ARBA" id="ARBA00022729"/>
    </source>
</evidence>
<accession>A0ABU3A2A3</accession>
<gene>
    <name evidence="8" type="ORF">RM573_11975</name>
</gene>
<proteinExistence type="inferred from homology"/>
<sequence length="915" mass="102384">MLRLFVPLFTLVITLTAATWFWAGKPTANTTLLTHIELPASLQKINQNHTLPLQYQSGHNELWFDDARLITLGGQFQQEYKIDICEQRRFLLPPNIAPKPLFVGLDFSQIQSLLHNEKKFKSQIHDYLHGPILDKSGSDEDLPGVIISSEYGFSIKAIEQVKVITDTQRDDFTEFAFVSNDKFTLVLQQIDKKTNKLGCTLGILSIRVYKHSLHANIMHYWLNDNNNWIKGNVKEGLYPAQNQMKYGIQSLNQYMQQCGLMKLDGDRWQFASRYFYTEKLTSGQFNAEKSAHCQKVLAAFYHTPAGEVLRNRALATEEIAKSIAAVALPADVNVKAFSGVQPVKLSLGDISNYQDLFYRDSNHQSLIWHKVLKEQVSFSFNAPGKAFYLYVLGRDVTITGATFLETSDQCIKGLCQQAGDVTLYYLKPTSSKVSIKANGVRQALSPILKKRTIKLGEKPSLHAFNDTTDNGGEEKFSVVDRNGKKLETKDIPHLLAPYAGRINRSMGNNIMLTIDKAMQNVVSQKLNEYINAMDEKPSFATVSVANANGELLVLAQTPQASNETNYQRAGYIQATKPIHSPLTFLAAYHDDSQRFVSGSVFKLLSALLIAEKLGGNHPMVKGLTFEGWKKAQGETLMNPELGCFPTQQESCVANGLSNFIFNGEKQTIYNRTYDREGNLKHSSSAYGLKEAIRDSLNTYFAFMVNKVAKEPFYWQSAFGNDGYANTSPLRQFISQFGFYKPLRLDAGLLGDAALNSVLNVPASKLRHYNVESQFWRAAVGEQNRVTALQVAQFTLAIAKQRLVPLSLLKSVDGRQAKVSTNPINVKQKSFELVQEAMLLAGKNYKALKELPFDIYAKSGTGEISRKHNNAWMTAYVNRQNPVVITCQIGQVTGTGGDLCGRLIAELLKSEVFSQH</sequence>
<evidence type="ECO:0000256" key="5">
    <source>
        <dbReference type="ARBA" id="ARBA00022801"/>
    </source>
</evidence>
<organism evidence="8 9">
    <name type="scientific">Thalassotalea castellviae</name>
    <dbReference type="NCBI Taxonomy" id="3075612"/>
    <lineage>
        <taxon>Bacteria</taxon>
        <taxon>Pseudomonadati</taxon>
        <taxon>Pseudomonadota</taxon>
        <taxon>Gammaproteobacteria</taxon>
        <taxon>Alteromonadales</taxon>
        <taxon>Colwelliaceae</taxon>
        <taxon>Thalassotalea</taxon>
    </lineage>
</organism>
<evidence type="ECO:0000256" key="6">
    <source>
        <dbReference type="ARBA" id="ARBA00023251"/>
    </source>
</evidence>
<dbReference type="PANTHER" id="PTHR30627:SF6">
    <property type="entry name" value="BETA-LACTAMASE YBXI-RELATED"/>
    <property type="match status" value="1"/>
</dbReference>
<protein>
    <recommendedName>
        <fullName evidence="3">beta-lactamase</fullName>
        <ecNumber evidence="3">3.5.2.6</ecNumber>
    </recommendedName>
</protein>
<evidence type="ECO:0000256" key="3">
    <source>
        <dbReference type="ARBA" id="ARBA00012865"/>
    </source>
</evidence>
<evidence type="ECO:0000256" key="1">
    <source>
        <dbReference type="ARBA" id="ARBA00001526"/>
    </source>
</evidence>
<dbReference type="Pfam" id="PF00905">
    <property type="entry name" value="Transpeptidase"/>
    <property type="match status" value="1"/>
</dbReference>
<dbReference type="RefSeq" id="WP_311582149.1">
    <property type="nucleotide sequence ID" value="NZ_JAVRIF010000006.1"/>
</dbReference>
<reference evidence="8 9" key="1">
    <citation type="submission" date="2023-09" db="EMBL/GenBank/DDBJ databases">
        <authorList>
            <person name="Rey-Velasco X."/>
        </authorList>
    </citation>
    <scope>NUCLEOTIDE SEQUENCE [LARGE SCALE GENOMIC DNA]</scope>
    <source>
        <strain evidence="8 9">W431</strain>
    </source>
</reference>
<feature type="domain" description="Penicillin-binding protein transpeptidase" evidence="7">
    <location>
        <begin position="681"/>
        <end position="885"/>
    </location>
</feature>
<dbReference type="InterPro" id="IPR001460">
    <property type="entry name" value="PCN-bd_Tpept"/>
</dbReference>
<evidence type="ECO:0000256" key="2">
    <source>
        <dbReference type="ARBA" id="ARBA00007898"/>
    </source>
</evidence>
<keyword evidence="6" id="KW-0046">Antibiotic resistance</keyword>
<comment type="caution">
    <text evidence="8">The sequence shown here is derived from an EMBL/GenBank/DDBJ whole genome shotgun (WGS) entry which is preliminary data.</text>
</comment>
<dbReference type="PANTHER" id="PTHR30627">
    <property type="entry name" value="PEPTIDOGLYCAN D,D-TRANSPEPTIDASE"/>
    <property type="match status" value="1"/>
</dbReference>
<keyword evidence="5" id="KW-0378">Hydrolase</keyword>
<dbReference type="InterPro" id="IPR012338">
    <property type="entry name" value="Beta-lactam/transpept-like"/>
</dbReference>
<keyword evidence="4" id="KW-0732">Signal</keyword>
<evidence type="ECO:0000313" key="8">
    <source>
        <dbReference type="EMBL" id="MDT0604315.1"/>
    </source>
</evidence>
<dbReference type="SUPFAM" id="SSF56601">
    <property type="entry name" value="beta-lactamase/transpeptidase-like"/>
    <property type="match status" value="1"/>
</dbReference>
<dbReference type="InterPro" id="IPR050515">
    <property type="entry name" value="Beta-lactam/transpept"/>
</dbReference>
<evidence type="ECO:0000259" key="7">
    <source>
        <dbReference type="Pfam" id="PF00905"/>
    </source>
</evidence>